<dbReference type="Gene3D" id="1.10.287.2250">
    <property type="match status" value="1"/>
</dbReference>
<protein>
    <recommendedName>
        <fullName evidence="1">Cathepsin propeptide inhibitor domain-containing protein</fullName>
    </recommendedName>
</protein>
<dbReference type="Pfam" id="PF08246">
    <property type="entry name" value="Inhibitor_I29"/>
    <property type="match status" value="1"/>
</dbReference>
<comment type="caution">
    <text evidence="2">The sequence shown here is derived from an EMBL/GenBank/DDBJ whole genome shotgun (WGS) entry which is preliminary data.</text>
</comment>
<gene>
    <name evidence="2" type="ORF">Scep_009895</name>
</gene>
<dbReference type="EMBL" id="JBBNAG010000004">
    <property type="protein sequence ID" value="KAK9140214.1"/>
    <property type="molecule type" value="Genomic_DNA"/>
</dbReference>
<sequence>MAEAYISPTVIVWKSVFYTTQEYLEALLNSPYIWTSQDIWIIDLLPQIKLHVGPLLLLSSIPKRLDVERSMLERHEEWMALHGRVYKNTAEKGEHFNVFKENLEHIELFNKGLCLEDKLARATSPFMYENVGSELPELIVVTVL</sequence>
<evidence type="ECO:0000259" key="1">
    <source>
        <dbReference type="Pfam" id="PF08246"/>
    </source>
</evidence>
<dbReference type="InterPro" id="IPR013201">
    <property type="entry name" value="Prot_inhib_I29"/>
</dbReference>
<proteinExistence type="predicted"/>
<evidence type="ECO:0000313" key="3">
    <source>
        <dbReference type="Proteomes" id="UP001419268"/>
    </source>
</evidence>
<keyword evidence="3" id="KW-1185">Reference proteome</keyword>
<evidence type="ECO:0000313" key="2">
    <source>
        <dbReference type="EMBL" id="KAK9140214.1"/>
    </source>
</evidence>
<dbReference type="Proteomes" id="UP001419268">
    <property type="component" value="Unassembled WGS sequence"/>
</dbReference>
<organism evidence="2 3">
    <name type="scientific">Stephania cephalantha</name>
    <dbReference type="NCBI Taxonomy" id="152367"/>
    <lineage>
        <taxon>Eukaryota</taxon>
        <taxon>Viridiplantae</taxon>
        <taxon>Streptophyta</taxon>
        <taxon>Embryophyta</taxon>
        <taxon>Tracheophyta</taxon>
        <taxon>Spermatophyta</taxon>
        <taxon>Magnoliopsida</taxon>
        <taxon>Ranunculales</taxon>
        <taxon>Menispermaceae</taxon>
        <taxon>Menispermoideae</taxon>
        <taxon>Cissampelideae</taxon>
        <taxon>Stephania</taxon>
    </lineage>
</organism>
<name>A0AAP0PEQ8_9MAGN</name>
<dbReference type="InterPro" id="IPR038765">
    <property type="entry name" value="Papain-like_cys_pep_sf"/>
</dbReference>
<feature type="domain" description="Cathepsin propeptide inhibitor" evidence="1">
    <location>
        <begin position="75"/>
        <end position="111"/>
    </location>
</feature>
<dbReference type="SUPFAM" id="SSF54001">
    <property type="entry name" value="Cysteine proteinases"/>
    <property type="match status" value="1"/>
</dbReference>
<dbReference type="AlphaFoldDB" id="A0AAP0PEQ8"/>
<accession>A0AAP0PEQ8</accession>
<reference evidence="2 3" key="1">
    <citation type="submission" date="2024-01" db="EMBL/GenBank/DDBJ databases">
        <title>Genome assemblies of Stephania.</title>
        <authorList>
            <person name="Yang L."/>
        </authorList>
    </citation>
    <scope>NUCLEOTIDE SEQUENCE [LARGE SCALE GENOMIC DNA]</scope>
    <source>
        <strain evidence="2">JXDWG</strain>
        <tissue evidence="2">Leaf</tissue>
    </source>
</reference>